<name>A0A423W3J3_CYTCH</name>
<evidence type="ECO:0000313" key="1">
    <source>
        <dbReference type="EMBL" id="ROV97885.1"/>
    </source>
</evidence>
<organism evidence="1 2">
    <name type="scientific">Cytospora chrysosperma</name>
    <name type="common">Cytospora canker fungus</name>
    <name type="synonym">Sphaeria chrysosperma</name>
    <dbReference type="NCBI Taxonomy" id="252740"/>
    <lineage>
        <taxon>Eukaryota</taxon>
        <taxon>Fungi</taxon>
        <taxon>Dikarya</taxon>
        <taxon>Ascomycota</taxon>
        <taxon>Pezizomycotina</taxon>
        <taxon>Sordariomycetes</taxon>
        <taxon>Sordariomycetidae</taxon>
        <taxon>Diaporthales</taxon>
        <taxon>Cytosporaceae</taxon>
        <taxon>Cytospora</taxon>
    </lineage>
</organism>
<keyword evidence="2" id="KW-1185">Reference proteome</keyword>
<protein>
    <submittedName>
        <fullName evidence="1">Uncharacterized protein</fullName>
    </submittedName>
</protein>
<evidence type="ECO:0000313" key="2">
    <source>
        <dbReference type="Proteomes" id="UP000284375"/>
    </source>
</evidence>
<reference evidence="1 2" key="1">
    <citation type="submission" date="2015-09" db="EMBL/GenBank/DDBJ databases">
        <title>Host preference determinants of Valsa canker pathogens revealed by comparative genomics.</title>
        <authorList>
            <person name="Yin Z."/>
            <person name="Huang L."/>
        </authorList>
    </citation>
    <scope>NUCLEOTIDE SEQUENCE [LARGE SCALE GENOMIC DNA]</scope>
    <source>
        <strain evidence="1 2">YSFL</strain>
    </source>
</reference>
<dbReference type="AlphaFoldDB" id="A0A423W3J3"/>
<dbReference type="Proteomes" id="UP000284375">
    <property type="component" value="Unassembled WGS sequence"/>
</dbReference>
<comment type="caution">
    <text evidence="1">The sequence shown here is derived from an EMBL/GenBank/DDBJ whole genome shotgun (WGS) entry which is preliminary data.</text>
</comment>
<sequence length="68" mass="7324">MASVKFGTGDAVYGSLSACAPVHRANGDNLWPVDLGTWVPAQNCHFEASQRHAGIVQRPVTKTDWTIS</sequence>
<proteinExistence type="predicted"/>
<gene>
    <name evidence="1" type="ORF">VSDG_04842</name>
</gene>
<dbReference type="EMBL" id="LJZO01000015">
    <property type="protein sequence ID" value="ROV97885.1"/>
    <property type="molecule type" value="Genomic_DNA"/>
</dbReference>
<accession>A0A423W3J3</accession>